<evidence type="ECO:0000256" key="6">
    <source>
        <dbReference type="SAM" id="SignalP"/>
    </source>
</evidence>
<feature type="transmembrane region" description="Helical" evidence="5">
    <location>
        <begin position="249"/>
        <end position="267"/>
    </location>
</feature>
<feature type="transmembrane region" description="Helical" evidence="5">
    <location>
        <begin position="87"/>
        <end position="105"/>
    </location>
</feature>
<evidence type="ECO:0000256" key="3">
    <source>
        <dbReference type="ARBA" id="ARBA00022989"/>
    </source>
</evidence>
<keyword evidence="6" id="KW-0732">Signal</keyword>
<feature type="transmembrane region" description="Helical" evidence="5">
    <location>
        <begin position="380"/>
        <end position="399"/>
    </location>
</feature>
<dbReference type="Proteomes" id="UP000594454">
    <property type="component" value="Chromosome 2"/>
</dbReference>
<evidence type="ECO:0000313" key="8">
    <source>
        <dbReference type="Proteomes" id="UP000594454"/>
    </source>
</evidence>
<dbReference type="Pfam" id="PF07690">
    <property type="entry name" value="MFS_1"/>
    <property type="match status" value="1"/>
</dbReference>
<feature type="transmembrane region" description="Helical" evidence="5">
    <location>
        <begin position="411"/>
        <end position="434"/>
    </location>
</feature>
<keyword evidence="3 5" id="KW-1133">Transmembrane helix</keyword>
<name>A0A7R8UJ71_HERIL</name>
<feature type="transmembrane region" description="Helical" evidence="5">
    <location>
        <begin position="63"/>
        <end position="80"/>
    </location>
</feature>
<evidence type="ECO:0000256" key="5">
    <source>
        <dbReference type="SAM" id="Phobius"/>
    </source>
</evidence>
<organism evidence="7 8">
    <name type="scientific">Hermetia illucens</name>
    <name type="common">Black soldier fly</name>
    <dbReference type="NCBI Taxonomy" id="343691"/>
    <lineage>
        <taxon>Eukaryota</taxon>
        <taxon>Metazoa</taxon>
        <taxon>Ecdysozoa</taxon>
        <taxon>Arthropoda</taxon>
        <taxon>Hexapoda</taxon>
        <taxon>Insecta</taxon>
        <taxon>Pterygota</taxon>
        <taxon>Neoptera</taxon>
        <taxon>Endopterygota</taxon>
        <taxon>Diptera</taxon>
        <taxon>Brachycera</taxon>
        <taxon>Stratiomyomorpha</taxon>
        <taxon>Stratiomyidae</taxon>
        <taxon>Hermetiinae</taxon>
        <taxon>Hermetia</taxon>
    </lineage>
</organism>
<dbReference type="SUPFAM" id="SSF103473">
    <property type="entry name" value="MFS general substrate transporter"/>
    <property type="match status" value="1"/>
</dbReference>
<dbReference type="InterPro" id="IPR036259">
    <property type="entry name" value="MFS_trans_sf"/>
</dbReference>
<gene>
    <name evidence="7" type="ORF">HERILL_LOCUS4621</name>
</gene>
<evidence type="ECO:0000256" key="4">
    <source>
        <dbReference type="ARBA" id="ARBA00023136"/>
    </source>
</evidence>
<dbReference type="Gene3D" id="1.20.1250.20">
    <property type="entry name" value="MFS general substrate transporter like domains"/>
    <property type="match status" value="1"/>
</dbReference>
<keyword evidence="4 5" id="KW-0472">Membrane</keyword>
<accession>A0A7R8UJ71</accession>
<dbReference type="EMBL" id="LR899010">
    <property type="protein sequence ID" value="CAD7081522.1"/>
    <property type="molecule type" value="Genomic_DNA"/>
</dbReference>
<dbReference type="PANTHER" id="PTHR23507:SF37">
    <property type="entry name" value="GH08173P"/>
    <property type="match status" value="1"/>
</dbReference>
<dbReference type="FunCoup" id="A0A7R8UJ71">
    <property type="interactions" value="127"/>
</dbReference>
<keyword evidence="8" id="KW-1185">Reference proteome</keyword>
<dbReference type="GO" id="GO:0016020">
    <property type="term" value="C:membrane"/>
    <property type="evidence" value="ECO:0007669"/>
    <property type="project" value="UniProtKB-SubCell"/>
</dbReference>
<feature type="transmembrane region" description="Helical" evidence="5">
    <location>
        <begin position="347"/>
        <end position="368"/>
    </location>
</feature>
<evidence type="ECO:0000256" key="1">
    <source>
        <dbReference type="ARBA" id="ARBA00004141"/>
    </source>
</evidence>
<dbReference type="AlphaFoldDB" id="A0A7R8UJ71"/>
<feature type="transmembrane region" description="Helical" evidence="5">
    <location>
        <begin position="155"/>
        <end position="177"/>
    </location>
</feature>
<feature type="transmembrane region" description="Helical" evidence="5">
    <location>
        <begin position="321"/>
        <end position="341"/>
    </location>
</feature>
<sequence length="461" mass="52188">MALYMFAFMITSVVEQAFFVYKTCRVNHNYTEEICVNINQANYTDIKKEVQITVSTFYQWNNIAAHVFPIFLAMFLGSWSDRRGRKFPLLMGLCGKLIYSIMIIVNATNHSWPIQYVLYTATIPCALTGADLAIFASCFAYVSDVSTVDKRTLRVAILEVCYLVTIPTGVALGSFLFNNVLNASYAYMFTVNASLLIVALIYSLIMLKWQTTEKQRSLREVGFFGFFPDFFDRTHVVESIRVLVKKREGYGRVFLFIFLGMMTLYTFQRDEKPFLYLYTQLKFHWGVTDYSYFKTFQSSAYCIVTLIGIPLMNRVLKWKDTVIIFIGSTAHGLARIVYLLAEVPPLFYFGSLISSVGPVTAPVIRSMVSKNVPITERGKMFALLSVCDNATPFISSVLYTQTYNATIGEFGGIFVLTLATQCGVFLLAIVIHMLSSGISTTSSLEEKRDALIEEATQEKRS</sequence>
<evidence type="ECO:0000313" key="7">
    <source>
        <dbReference type="EMBL" id="CAD7081522.1"/>
    </source>
</evidence>
<dbReference type="InterPro" id="IPR011701">
    <property type="entry name" value="MFS"/>
</dbReference>
<dbReference type="GO" id="GO:0022857">
    <property type="term" value="F:transmembrane transporter activity"/>
    <property type="evidence" value="ECO:0007669"/>
    <property type="project" value="InterPro"/>
</dbReference>
<dbReference type="OrthoDB" id="419734at2759"/>
<dbReference type="PANTHER" id="PTHR23507">
    <property type="entry name" value="ZGC:174356"/>
    <property type="match status" value="1"/>
</dbReference>
<feature type="transmembrane region" description="Helical" evidence="5">
    <location>
        <begin position="117"/>
        <end position="143"/>
    </location>
</feature>
<evidence type="ECO:0008006" key="9">
    <source>
        <dbReference type="Google" id="ProtNLM"/>
    </source>
</evidence>
<reference evidence="7 8" key="1">
    <citation type="submission" date="2020-11" db="EMBL/GenBank/DDBJ databases">
        <authorList>
            <person name="Wallbank WR R."/>
            <person name="Pardo Diaz C."/>
            <person name="Kozak K."/>
            <person name="Martin S."/>
            <person name="Jiggins C."/>
            <person name="Moest M."/>
            <person name="Warren A I."/>
            <person name="Generalovic N T."/>
            <person name="Byers J.R.P. K."/>
            <person name="Montejo-Kovacevich G."/>
            <person name="Yen C E."/>
        </authorList>
    </citation>
    <scope>NUCLEOTIDE SEQUENCE [LARGE SCALE GENOMIC DNA]</scope>
</reference>
<feature type="signal peptide" evidence="6">
    <location>
        <begin position="1"/>
        <end position="17"/>
    </location>
</feature>
<feature type="transmembrane region" description="Helical" evidence="5">
    <location>
        <begin position="183"/>
        <end position="207"/>
    </location>
</feature>
<protein>
    <recommendedName>
        <fullName evidence="9">Proton-coupled folate transporter</fullName>
    </recommendedName>
</protein>
<evidence type="ECO:0000256" key="2">
    <source>
        <dbReference type="ARBA" id="ARBA00022692"/>
    </source>
</evidence>
<dbReference type="InParanoid" id="A0A7R8UJ71"/>
<keyword evidence="2 5" id="KW-0812">Transmembrane</keyword>
<feature type="chain" id="PRO_5031141995" description="Proton-coupled folate transporter" evidence="6">
    <location>
        <begin position="18"/>
        <end position="461"/>
    </location>
</feature>
<feature type="transmembrane region" description="Helical" evidence="5">
    <location>
        <begin position="290"/>
        <end position="309"/>
    </location>
</feature>
<comment type="subcellular location">
    <subcellularLocation>
        <location evidence="1">Membrane</location>
        <topology evidence="1">Multi-pass membrane protein</topology>
    </subcellularLocation>
</comment>
<proteinExistence type="predicted"/>